<reference evidence="2" key="5">
    <citation type="submission" date="2025-09" db="UniProtKB">
        <authorList>
            <consortium name="Ensembl"/>
        </authorList>
    </citation>
    <scope>IDENTIFICATION</scope>
</reference>
<evidence type="ECO:0000313" key="2">
    <source>
        <dbReference type="Ensembl" id="ENSP00000500625.1"/>
    </source>
</evidence>
<keyword evidence="3" id="KW-1185">Reference proteome</keyword>
<reference evidence="2 3" key="1">
    <citation type="journal article" date="2001" name="Nature">
        <title>Initial sequencing and analysis of the human genome.</title>
        <authorList>
            <consortium name="International Human Genome Sequencing Consortium"/>
            <person name="Lander E.S."/>
            <person name="Linton L.M."/>
            <person name="Birren B."/>
            <person name="Nusbaum C."/>
            <person name="Zody M.C."/>
            <person name="Baldwin J."/>
            <person name="Devon K."/>
            <person name="Dewar K."/>
            <person name="Doyle M."/>
            <person name="FitzHugh W."/>
            <person name="Funke R."/>
            <person name="Gage D."/>
            <person name="Harris K."/>
            <person name="Heaford A."/>
            <person name="Howland J."/>
            <person name="Kann L."/>
            <person name="Lehoczky J."/>
            <person name="LeVine R."/>
            <person name="McEwan P."/>
            <person name="McKernan K."/>
            <person name="Meldrim J."/>
            <person name="Mesirov J.P."/>
            <person name="Miranda C."/>
            <person name="Morris W."/>
            <person name="Naylor J."/>
            <person name="Raymond C."/>
            <person name="Rosetti M."/>
            <person name="Santos R."/>
            <person name="Sheridan A."/>
            <person name="Sougnez C."/>
            <person name="Stange-Thomann N."/>
            <person name="Stojanovic N."/>
            <person name="Subramanian A."/>
            <person name="Wyman D."/>
            <person name="Rogers J."/>
            <person name="Sulston J."/>
            <person name="Ainscough R."/>
            <person name="Beck S."/>
            <person name="Bentley D."/>
            <person name="Burton J."/>
            <person name="Clee C."/>
            <person name="Carter N."/>
            <person name="Coulson A."/>
            <person name="Deadman R."/>
            <person name="Deloukas P."/>
            <person name="Dunham A."/>
            <person name="Dunham I."/>
            <person name="Durbin R."/>
            <person name="French L."/>
            <person name="Grafham D."/>
            <person name="Gregory S."/>
            <person name="Hubbard T."/>
            <person name="Humphray S."/>
            <person name="Hunt A."/>
            <person name="Jones M."/>
            <person name="Lloyd C."/>
            <person name="McMurray A."/>
            <person name="Matthews L."/>
            <person name="Mercer S."/>
            <person name="Milne S."/>
            <person name="Mullikin J.C."/>
            <person name="Mungall A."/>
            <person name="Plumb R."/>
            <person name="Ross M."/>
            <person name="Shownkeen R."/>
            <person name="Sims S."/>
            <person name="Waterston R.H."/>
            <person name="Wilson R.K."/>
            <person name="Hillier L.W."/>
            <person name="McPherson J.D."/>
            <person name="Marra M.A."/>
            <person name="Mardis E.R."/>
            <person name="Fulton L.A."/>
            <person name="Chinwalla A.T."/>
            <person name="Pepin K.H."/>
            <person name="Gish W.R."/>
            <person name="Chissoe S.L."/>
            <person name="Wendl M.C."/>
            <person name="Delehaunty K.D."/>
            <person name="Miner T.L."/>
            <person name="Delehaunty A."/>
            <person name="Kramer J.B."/>
            <person name="Cook L.L."/>
            <person name="Fulton R.S."/>
            <person name="Johnson D.L."/>
            <person name="Minx P.J."/>
            <person name="Clifton S.W."/>
            <person name="Hawkins T."/>
            <person name="Branscomb E."/>
            <person name="Predki P."/>
            <person name="Richardson P."/>
            <person name="Wenning S."/>
            <person name="Slezak T."/>
            <person name="Doggett N."/>
            <person name="Cheng J.F."/>
            <person name="Olsen A."/>
            <person name="Lucas S."/>
            <person name="Elkin C."/>
            <person name="Uberbacher E."/>
            <person name="Frazier M."/>
            <person name="Gibbs R.A."/>
            <person name="Muzny D.M."/>
            <person name="Scherer S.E."/>
            <person name="Bouck J.B."/>
            <person name="Sodergren E.J."/>
            <person name="Worley K.C."/>
            <person name="Rives C.M."/>
            <person name="Gorrell J.H."/>
            <person name="Metzker M.L."/>
            <person name="Naylor S.L."/>
            <person name="Kucherlapati R.S."/>
            <person name="Nelson D.L."/>
            <person name="Weinstock G.M."/>
            <person name="Sakaki Y."/>
            <person name="Fujiyama A."/>
            <person name="Hattori M."/>
            <person name="Yada T."/>
            <person name="Toyoda A."/>
            <person name="Itoh T."/>
            <person name="Kawagoe C."/>
            <person name="Watanabe H."/>
            <person name="Totoki Y."/>
            <person name="Taylor T."/>
            <person name="Weissenbach J."/>
            <person name="Heilig R."/>
            <person name="Saurin W."/>
            <person name="Artiguenave F."/>
            <person name="Brottier P."/>
            <person name="Bruls T."/>
            <person name="Pelletier E."/>
            <person name="Robert C."/>
            <person name="Wincker P."/>
            <person name="Smith D.R."/>
            <person name="Doucette-Stamm L."/>
            <person name="Rubenfield M."/>
            <person name="Weinstock K."/>
            <person name="Lee H.M."/>
            <person name="Dubois J."/>
            <person name="Rosenthal A."/>
            <person name="Platzer M."/>
            <person name="Nyakatura G."/>
            <person name="Taudien S."/>
            <person name="Rump A."/>
            <person name="Yang H."/>
            <person name="Yu J."/>
            <person name="Wang J."/>
            <person name="Huang G."/>
            <person name="Gu J."/>
            <person name="Hood L."/>
            <person name="Rowen L."/>
            <person name="Madan A."/>
            <person name="Qin S."/>
            <person name="Davis R.W."/>
            <person name="Federspiel N.A."/>
            <person name="Abola A.P."/>
            <person name="Proctor M.J."/>
            <person name="Myers R.M."/>
            <person name="Schmutz J."/>
            <person name="Dickson M."/>
            <person name="Grimwood J."/>
            <person name="Cox D.R."/>
            <person name="Olson M.V."/>
            <person name="Kaul R."/>
            <person name="Raymond C."/>
            <person name="Shimizu N."/>
            <person name="Kawasaki K."/>
            <person name="Minoshima S."/>
            <person name="Evans G.A."/>
            <person name="Athanasiou M."/>
            <person name="Schultz R."/>
            <person name="Roe B.A."/>
            <person name="Chen F."/>
            <person name="Pan H."/>
            <person name="Ramser J."/>
            <person name="Lehrach H."/>
            <person name="Reinhardt R."/>
            <person name="McCombie W.R."/>
            <person name="de la Bastide M."/>
            <person name="Dedhia N."/>
            <person name="Blocker H."/>
            <person name="Hornischer K."/>
            <person name="Nordsiek G."/>
            <person name="Agarwala R."/>
            <person name="Aravind L."/>
            <person name="Bailey J.A."/>
            <person name="Bateman A."/>
            <person name="Batzoglou S."/>
            <person name="Birney E."/>
            <person name="Bork P."/>
            <person name="Brown D.G."/>
            <person name="Burge C.B."/>
            <person name="Cerutti L."/>
            <person name="Chen H.C."/>
            <person name="Church D."/>
            <person name="Clamp M."/>
            <person name="Copley R.R."/>
            <person name="Doerks T."/>
            <person name="Eddy S.R."/>
            <person name="Eichler E.E."/>
            <person name="Furey T.S."/>
            <person name="Galagan J."/>
            <person name="Gilbert J.G."/>
            <person name="Harmon C."/>
            <person name="Hayashizaki Y."/>
            <person name="Haussler D."/>
            <person name="Hermjakob H."/>
            <person name="Hokamp K."/>
            <person name="Jang W."/>
            <person name="Johnson L.S."/>
            <person name="Jones T.A."/>
            <person name="Kasif S."/>
            <person name="Kaspryzk A."/>
            <person name="Kennedy S."/>
            <person name="Kent W.J."/>
            <person name="Kitts P."/>
            <person name="Koonin E.V."/>
            <person name="Korf I."/>
            <person name="Kulp D."/>
            <person name="Lancet D."/>
            <person name="Lowe T.M."/>
            <person name="McLysaght A."/>
            <person name="Mikkelsen T."/>
            <person name="Moran J.V."/>
            <person name="Mulder N."/>
            <person name="Pollara V.J."/>
            <person name="Ponting C.P."/>
            <person name="Schuler G."/>
            <person name="Schultz J."/>
            <person name="Slater G."/>
            <person name="Smit A.F."/>
            <person name="Stupka E."/>
            <person name="Szustakowski J."/>
            <person name="Thierry-Mieg D."/>
            <person name="Thierry-Mieg J."/>
            <person name="Wagner L."/>
            <person name="Wallis J."/>
            <person name="Wheeler R."/>
            <person name="Williams A."/>
            <person name="Wolf Y.I."/>
            <person name="Wolfe K.H."/>
            <person name="Yang S.P."/>
            <person name="Yeh R.F."/>
            <person name="Collins F."/>
            <person name="Guyer M.S."/>
            <person name="Peterson J."/>
            <person name="Felsenfeld A."/>
            <person name="Wetterstrand K.A."/>
            <person name="Patrinos A."/>
            <person name="Morgan M.J."/>
            <person name="de Jong P."/>
            <person name="Catanese J.J."/>
            <person name="Osoegawa K."/>
            <person name="Shizuya H."/>
            <person name="Choi S."/>
            <person name="Chen Y.J."/>
        </authorList>
    </citation>
    <scope>NUCLEOTIDE SEQUENCE [LARGE SCALE GENOMIC DNA]</scope>
</reference>
<dbReference type="Bgee" id="ENSG00000285976">
    <property type="expression patterns" value="Expressed in gastrocnemius and 104 other cell types or tissues"/>
</dbReference>
<dbReference type="AlphaFoldDB" id="A0A5F9ZHS0"/>
<dbReference type="GeneCards" id="LOC128125822"/>
<organism evidence="2 3">
    <name type="scientific">Homo sapiens</name>
    <name type="common">Human</name>
    <dbReference type="NCBI Taxonomy" id="9606"/>
    <lineage>
        <taxon>Eukaryota</taxon>
        <taxon>Metazoa</taxon>
        <taxon>Chordata</taxon>
        <taxon>Craniata</taxon>
        <taxon>Vertebrata</taxon>
        <taxon>Euteleostomi</taxon>
        <taxon>Mammalia</taxon>
        <taxon>Eutheria</taxon>
        <taxon>Euarchontoglires</taxon>
        <taxon>Primates</taxon>
        <taxon>Haplorrhini</taxon>
        <taxon>Catarrhini</taxon>
        <taxon>Hominidae</taxon>
        <taxon>Homo</taxon>
    </lineage>
</organism>
<gene>
    <name evidence="2" type="primary">LOC128125822</name>
</gene>
<reference evidence="2 3" key="3">
    <citation type="journal article" date="2004" name="Nature">
        <title>Finishing the euchromatic sequence of the human genome.</title>
        <authorList>
            <consortium name="International Human Genome Sequencing Consortium"/>
        </authorList>
    </citation>
    <scope>NUCLEOTIDE SEQUENCE [LARGE SCALE GENOMIC DNA]</scope>
</reference>
<evidence type="ECO:0000256" key="1">
    <source>
        <dbReference type="SAM" id="MobiDB-lite"/>
    </source>
</evidence>
<name>A0A5F9ZHS0_HUMAN</name>
<dbReference type="EMBL" id="AL135905">
    <property type="status" value="NOT_ANNOTATED_CDS"/>
    <property type="molecule type" value="Genomic_DNA"/>
</dbReference>
<dbReference type="GeneTree" id="ENSGT01120000272289"/>
<dbReference type="SMR" id="A0A5F9ZHS0"/>
<protein>
    <submittedName>
        <fullName evidence="2">Uncharacterized protein</fullName>
    </submittedName>
</protein>
<sequence>MIRPQSSMSKHIPVSSRRIVASRAGNPRPAPHPRCRLCSEPGVSSSNSVVFLVTHLWSF</sequence>
<reference evidence="2" key="4">
    <citation type="submission" date="2025-08" db="UniProtKB">
        <authorList>
            <consortium name="Ensembl"/>
        </authorList>
    </citation>
    <scope>IDENTIFICATION</scope>
</reference>
<reference evidence="2 3" key="2">
    <citation type="journal article" date="2003" name="Nature">
        <title>The DNA sequence and analysis of human chromosome 6.</title>
        <authorList>
            <person name="Mungall A.J."/>
            <person name="Palmer S.A."/>
            <person name="Sims S.K."/>
            <person name="Edwards C.A."/>
            <person name="Ashurst J.L."/>
            <person name="Wilming L."/>
            <person name="Jones M.C."/>
            <person name="Horton R."/>
            <person name="Hunt S.E."/>
            <person name="Scott C.E."/>
            <person name="Gilbert J.G."/>
            <person name="Clamp M.E."/>
            <person name="Bethel G."/>
            <person name="Milne S."/>
            <person name="Ainscough R."/>
            <person name="Almeida J.P."/>
            <person name="Ambrose K.D."/>
            <person name="Andrews T.D."/>
            <person name="Ashwell R.I."/>
            <person name="Babbage A.K."/>
            <person name="Bagguley C.L."/>
            <person name="Bailey J."/>
            <person name="Banerjee R."/>
            <person name="Barker D.J."/>
            <person name="Barlow K.F."/>
            <person name="Bates K."/>
            <person name="Beare D.M."/>
            <person name="Beasley H."/>
            <person name="Beasley O."/>
            <person name="Bird C.P."/>
            <person name="Blakey S."/>
            <person name="Bray-Allen S."/>
            <person name="Brook J."/>
            <person name="Brown A.J."/>
            <person name="Brown J.Y."/>
            <person name="Burford D.C."/>
            <person name="Burrill W."/>
            <person name="Burton J."/>
            <person name="Carder C."/>
            <person name="Carter N.P."/>
            <person name="Chapman J.C."/>
            <person name="Clark S.Y."/>
            <person name="Clark G."/>
            <person name="Clee C.M."/>
            <person name="Clegg S."/>
            <person name="Cobley V."/>
            <person name="Collier R.E."/>
            <person name="Collins J.E."/>
            <person name="Colman L.K."/>
            <person name="Corby N.R."/>
            <person name="Coville G.J."/>
            <person name="Culley K.M."/>
            <person name="Dhami P."/>
            <person name="Davies J."/>
            <person name="Dunn M."/>
            <person name="Earthrowl M.E."/>
            <person name="Ellington A.E."/>
            <person name="Evans K.A."/>
            <person name="Faulkner L."/>
            <person name="Francis M.D."/>
            <person name="Frankish A."/>
            <person name="Frankland J."/>
            <person name="French L."/>
            <person name="Garner P."/>
            <person name="Garnett J."/>
            <person name="Ghori M.J."/>
            <person name="Gilby L.M."/>
            <person name="Gillson C.J."/>
            <person name="Glithero R.J."/>
            <person name="Grafham D.V."/>
            <person name="Grant M."/>
            <person name="Gribble S."/>
            <person name="Griffiths C."/>
            <person name="Griffiths M."/>
            <person name="Hall R."/>
            <person name="Halls K.S."/>
            <person name="Hammond S."/>
            <person name="Harley J.L."/>
            <person name="Hart E.A."/>
            <person name="Heath P.D."/>
            <person name="Heathcott R."/>
            <person name="Holmes S.J."/>
            <person name="Howden P.J."/>
            <person name="Howe K.L."/>
            <person name="Howell G.R."/>
            <person name="Huckle E."/>
            <person name="Humphray S.J."/>
            <person name="Humphries M.D."/>
            <person name="Hunt A.R."/>
            <person name="Johnson C.M."/>
            <person name="Joy A.A."/>
            <person name="Kay M."/>
            <person name="Keenan S.J."/>
            <person name="Kimberley A.M."/>
            <person name="King A."/>
            <person name="Laird G.K."/>
            <person name="Langford C."/>
            <person name="Lawlor S."/>
            <person name="Leongamornlert D.A."/>
            <person name="Leversha M."/>
            <person name="Lloyd C.R."/>
            <person name="Lloyd D.M."/>
            <person name="Loveland J.E."/>
            <person name="Lovell J."/>
            <person name="Martin S."/>
            <person name="Mashreghi-Mohammadi M."/>
            <person name="Maslen G.L."/>
            <person name="Matthews L."/>
            <person name="McCann O.T."/>
            <person name="McLaren S.J."/>
            <person name="McLay K."/>
            <person name="McMurray A."/>
            <person name="Moore M.J."/>
            <person name="Mullikin J.C."/>
            <person name="Niblett D."/>
            <person name="Nickerson T."/>
            <person name="Novik K.L."/>
            <person name="Oliver K."/>
            <person name="Overton-Larty E.K."/>
            <person name="Parker A."/>
            <person name="Patel R."/>
            <person name="Pearce A.V."/>
            <person name="Peck A.I."/>
            <person name="Phillimore B."/>
            <person name="Phillips S."/>
            <person name="Plumb R.W."/>
            <person name="Porter K.M."/>
            <person name="Ramsey Y."/>
            <person name="Ranby S.A."/>
            <person name="Rice C.M."/>
            <person name="Ross M.T."/>
            <person name="Searle S.M."/>
            <person name="Sehra H.K."/>
            <person name="Sheridan E."/>
            <person name="Skuce C.D."/>
            <person name="Smith S."/>
            <person name="Smith M."/>
            <person name="Spraggon L."/>
            <person name="Squares S.L."/>
            <person name="Steward C.A."/>
            <person name="Sycamore N."/>
            <person name="Tamlyn-Hall G."/>
            <person name="Tester J."/>
            <person name="Theaker A.J."/>
            <person name="Thomas D.W."/>
            <person name="Thorpe A."/>
            <person name="Tracey A."/>
            <person name="Tromans A."/>
            <person name="Tubby B."/>
            <person name="Wall M."/>
            <person name="Wallis J.M."/>
            <person name="West A.P."/>
            <person name="White S.S."/>
            <person name="Whitehead S.L."/>
            <person name="Whittaker H."/>
            <person name="Wild A."/>
            <person name="Willey D.J."/>
            <person name="Wilmer T.E."/>
            <person name="Wood J.M."/>
            <person name="Wray P.W."/>
            <person name="Wyatt J.C."/>
            <person name="Young L."/>
            <person name="Younger R.M."/>
            <person name="Bentley D.R."/>
            <person name="Coulson A."/>
            <person name="Durbin R."/>
            <person name="Hubbard T."/>
            <person name="Sulston J.E."/>
            <person name="Dunham I."/>
            <person name="Rogers J."/>
            <person name="Beck S."/>
        </authorList>
    </citation>
    <scope>NUCLEOTIDE SEQUENCE [LARGE SCALE GENOMIC DNA]</scope>
</reference>
<feature type="region of interest" description="Disordered" evidence="1">
    <location>
        <begin position="1"/>
        <end position="33"/>
    </location>
</feature>
<dbReference type="InParanoid" id="A0A5F9ZHS0"/>
<dbReference type="Proteomes" id="UP000005640">
    <property type="component" value="Chromosome 6"/>
</dbReference>
<evidence type="ECO:0000313" key="3">
    <source>
        <dbReference type="Proteomes" id="UP000005640"/>
    </source>
</evidence>
<dbReference type="Ensembl" id="ENST00000673217.1">
    <property type="protein sequence ID" value="ENSP00000500625.1"/>
    <property type="gene ID" value="ENSG00000285976.4"/>
</dbReference>
<dbReference type="VEuPathDB" id="HostDB:ENSG00000285976"/>
<dbReference type="ExpressionAtlas" id="A0A5F9ZHS0">
    <property type="expression patterns" value="baseline and differential"/>
</dbReference>
<accession>A0A5F9ZHS0</accession>
<proteinExistence type="predicted"/>